<name>A0A5J5R1G5_GOSBA</name>
<keyword evidence="4" id="KW-0479">Metal-binding</keyword>
<dbReference type="EMBL" id="CM018220">
    <property type="protein sequence ID" value="KAB2025235.1"/>
    <property type="molecule type" value="Genomic_DNA"/>
</dbReference>
<comment type="similarity">
    <text evidence="1 8">Belongs to the MYST (SAS/MOZ) family.</text>
</comment>
<dbReference type="InterPro" id="IPR016181">
    <property type="entry name" value="Acyl_CoA_acyltransferase"/>
</dbReference>
<keyword evidence="11" id="KW-1185">Reference proteome</keyword>
<dbReference type="InterPro" id="IPR050603">
    <property type="entry name" value="MYST_HAT"/>
</dbReference>
<evidence type="ECO:0000256" key="3">
    <source>
        <dbReference type="ARBA" id="ARBA00022679"/>
    </source>
</evidence>
<gene>
    <name evidence="10" type="ORF">ES319_D06G136300v1</name>
</gene>
<keyword evidence="6" id="KW-0007">Acetylation</keyword>
<dbReference type="Gene3D" id="1.10.10.10">
    <property type="entry name" value="Winged helix-like DNA-binding domain superfamily/Winged helix DNA-binding domain"/>
    <property type="match status" value="1"/>
</dbReference>
<feature type="active site" description="Proton donor/acceptor" evidence="7">
    <location>
        <position position="158"/>
    </location>
</feature>
<dbReference type="EC" id="2.3.1.48" evidence="2 8"/>
<dbReference type="SUPFAM" id="SSF55729">
    <property type="entry name" value="Acyl-CoA N-acyltransferases (Nat)"/>
    <property type="match status" value="1"/>
</dbReference>
<evidence type="ECO:0000256" key="2">
    <source>
        <dbReference type="ARBA" id="ARBA00013184"/>
    </source>
</evidence>
<dbReference type="PANTHER" id="PTHR10615">
    <property type="entry name" value="HISTONE ACETYLTRANSFERASE"/>
    <property type="match status" value="1"/>
</dbReference>
<protein>
    <recommendedName>
        <fullName evidence="2 8">Histone acetyltransferase</fullName>
        <ecNumber evidence="2 8">2.3.1.48</ecNumber>
    </recommendedName>
</protein>
<dbReference type="GO" id="GO:0000785">
    <property type="term" value="C:chromatin"/>
    <property type="evidence" value="ECO:0007669"/>
    <property type="project" value="TreeGrafter"/>
</dbReference>
<evidence type="ECO:0000256" key="8">
    <source>
        <dbReference type="RuleBase" id="RU361211"/>
    </source>
</evidence>
<evidence type="ECO:0000256" key="6">
    <source>
        <dbReference type="ARBA" id="ARBA00022990"/>
    </source>
</evidence>
<organism evidence="10 11">
    <name type="scientific">Gossypium barbadense</name>
    <name type="common">Sea Island cotton</name>
    <name type="synonym">Hibiscus barbadensis</name>
    <dbReference type="NCBI Taxonomy" id="3634"/>
    <lineage>
        <taxon>Eukaryota</taxon>
        <taxon>Viridiplantae</taxon>
        <taxon>Streptophyta</taxon>
        <taxon>Embryophyta</taxon>
        <taxon>Tracheophyta</taxon>
        <taxon>Spermatophyta</taxon>
        <taxon>Magnoliopsida</taxon>
        <taxon>eudicotyledons</taxon>
        <taxon>Gunneridae</taxon>
        <taxon>Pentapetalae</taxon>
        <taxon>rosids</taxon>
        <taxon>malvids</taxon>
        <taxon>Malvales</taxon>
        <taxon>Malvaceae</taxon>
        <taxon>Malvoideae</taxon>
        <taxon>Gossypium</taxon>
    </lineage>
</organism>
<dbReference type="InterPro" id="IPR002717">
    <property type="entry name" value="HAT_MYST-type"/>
</dbReference>
<reference evidence="11" key="1">
    <citation type="journal article" date="2020" name="Nat. Genet.">
        <title>Genomic diversifications of five Gossypium allopolyploid species and their impact on cotton improvement.</title>
        <authorList>
            <person name="Chen Z.J."/>
            <person name="Sreedasyam A."/>
            <person name="Ando A."/>
            <person name="Song Q."/>
            <person name="De Santiago L.M."/>
            <person name="Hulse-Kemp A.M."/>
            <person name="Ding M."/>
            <person name="Ye W."/>
            <person name="Kirkbride R.C."/>
            <person name="Jenkins J."/>
            <person name="Plott C."/>
            <person name="Lovell J."/>
            <person name="Lin Y.M."/>
            <person name="Vaughn R."/>
            <person name="Liu B."/>
            <person name="Simpson S."/>
            <person name="Scheffler B.E."/>
            <person name="Wen L."/>
            <person name="Saski C.A."/>
            <person name="Grover C.E."/>
            <person name="Hu G."/>
            <person name="Conover J.L."/>
            <person name="Carlson J.W."/>
            <person name="Shu S."/>
            <person name="Boston L.B."/>
            <person name="Williams M."/>
            <person name="Peterson D.G."/>
            <person name="McGee K."/>
            <person name="Jones D.C."/>
            <person name="Wendel J.F."/>
            <person name="Stelly D.M."/>
            <person name="Grimwood J."/>
            <person name="Schmutz J."/>
        </authorList>
    </citation>
    <scope>NUCLEOTIDE SEQUENCE [LARGE SCALE GENOMIC DNA]</scope>
    <source>
        <strain evidence="11">cv. 3-79</strain>
    </source>
</reference>
<evidence type="ECO:0000256" key="7">
    <source>
        <dbReference type="PIRSR" id="PIRSR602717-51"/>
    </source>
</evidence>
<dbReference type="GO" id="GO:0006357">
    <property type="term" value="P:regulation of transcription by RNA polymerase II"/>
    <property type="evidence" value="ECO:0007669"/>
    <property type="project" value="TreeGrafter"/>
</dbReference>
<evidence type="ECO:0000313" key="11">
    <source>
        <dbReference type="Proteomes" id="UP000327439"/>
    </source>
</evidence>
<evidence type="ECO:0000256" key="4">
    <source>
        <dbReference type="ARBA" id="ARBA00022771"/>
    </source>
</evidence>
<dbReference type="GO" id="GO:0003682">
    <property type="term" value="F:chromatin binding"/>
    <property type="evidence" value="ECO:0007669"/>
    <property type="project" value="TreeGrafter"/>
</dbReference>
<accession>A0A5J5R1G5</accession>
<sequence length="201" mass="22513">MSSAYKMAAPRANFFGKIILAYSPQKKEQTPLKTRVRYNKAISIHRPSHGTKSLVPDCPPLFFSQPSPPAPIHLQSGTNPPPVLHGSTHFPHFPFSFFHKSLTPCPTALLLFFLNLHLRHQSTSGPAPIHLRSSTAPPISRIRAYELSKKEGKVGTPERPLSDLGLLSYRGYWTRVLLDILKKHKRIISIKVSLPEAVLKM</sequence>
<dbReference type="InterPro" id="IPR036388">
    <property type="entry name" value="WH-like_DNA-bd_sf"/>
</dbReference>
<keyword evidence="5" id="KW-0862">Zinc</keyword>
<dbReference type="GO" id="GO:0003712">
    <property type="term" value="F:transcription coregulator activity"/>
    <property type="evidence" value="ECO:0007669"/>
    <property type="project" value="TreeGrafter"/>
</dbReference>
<keyword evidence="3" id="KW-0808">Transferase</keyword>
<proteinExistence type="inferred from homology"/>
<keyword evidence="8" id="KW-0539">Nucleus</keyword>
<evidence type="ECO:0000256" key="1">
    <source>
        <dbReference type="ARBA" id="ARBA00010107"/>
    </source>
</evidence>
<evidence type="ECO:0000256" key="5">
    <source>
        <dbReference type="ARBA" id="ARBA00022833"/>
    </source>
</evidence>
<evidence type="ECO:0000259" key="9">
    <source>
        <dbReference type="PROSITE" id="PS51726"/>
    </source>
</evidence>
<dbReference type="GO" id="GO:0008270">
    <property type="term" value="F:zinc ion binding"/>
    <property type="evidence" value="ECO:0007669"/>
    <property type="project" value="UniProtKB-KW"/>
</dbReference>
<dbReference type="OrthoDB" id="787137at2759"/>
<comment type="catalytic activity">
    <reaction evidence="8">
        <text>L-lysyl-[protein] + acetyl-CoA = N(6)-acetyl-L-lysyl-[protein] + CoA + H(+)</text>
        <dbReference type="Rhea" id="RHEA:45948"/>
        <dbReference type="Rhea" id="RHEA-COMP:9752"/>
        <dbReference type="Rhea" id="RHEA-COMP:10731"/>
        <dbReference type="ChEBI" id="CHEBI:15378"/>
        <dbReference type="ChEBI" id="CHEBI:29969"/>
        <dbReference type="ChEBI" id="CHEBI:57287"/>
        <dbReference type="ChEBI" id="CHEBI:57288"/>
        <dbReference type="ChEBI" id="CHEBI:61930"/>
        <dbReference type="EC" id="2.3.1.48"/>
    </reaction>
</comment>
<dbReference type="PANTHER" id="PTHR10615:SF161">
    <property type="entry name" value="HISTONE ACETYLTRANSFERASE KAT7"/>
    <property type="match status" value="1"/>
</dbReference>
<dbReference type="Pfam" id="PF01853">
    <property type="entry name" value="MOZ_SAS"/>
    <property type="match status" value="1"/>
</dbReference>
<dbReference type="AlphaFoldDB" id="A0A5J5R1G5"/>
<comment type="subcellular location">
    <subcellularLocation>
        <location evidence="8">Nucleus</location>
    </subcellularLocation>
</comment>
<dbReference type="Proteomes" id="UP000327439">
    <property type="component" value="Chromosome D06"/>
</dbReference>
<dbReference type="PROSITE" id="PS51726">
    <property type="entry name" value="MYST_HAT"/>
    <property type="match status" value="1"/>
</dbReference>
<dbReference type="GO" id="GO:0004402">
    <property type="term" value="F:histone acetyltransferase activity"/>
    <property type="evidence" value="ECO:0007669"/>
    <property type="project" value="InterPro"/>
</dbReference>
<feature type="domain" description="MYST-type HAT" evidence="9">
    <location>
        <begin position="1"/>
        <end position="201"/>
    </location>
</feature>
<evidence type="ECO:0000313" key="10">
    <source>
        <dbReference type="EMBL" id="KAB2025235.1"/>
    </source>
</evidence>
<dbReference type="GO" id="GO:0005634">
    <property type="term" value="C:nucleus"/>
    <property type="evidence" value="ECO:0007669"/>
    <property type="project" value="UniProtKB-SubCell"/>
</dbReference>
<keyword evidence="4" id="KW-0863">Zinc-finger</keyword>